<accession>E7C2P7</accession>
<name>E7C2P7_9ACTN</name>
<evidence type="ECO:0000256" key="1">
    <source>
        <dbReference type="PROSITE-ProRule" id="PRU00339"/>
    </source>
</evidence>
<dbReference type="InterPro" id="IPR011990">
    <property type="entry name" value="TPR-like_helical_dom_sf"/>
</dbReference>
<dbReference type="AlphaFoldDB" id="E7C2P7"/>
<feature type="repeat" description="TPR" evidence="1">
    <location>
        <begin position="161"/>
        <end position="194"/>
    </location>
</feature>
<dbReference type="Pfam" id="PF13428">
    <property type="entry name" value="TPR_14"/>
    <property type="match status" value="1"/>
</dbReference>
<reference evidence="2" key="1">
    <citation type="submission" date="2010-01" db="EMBL/GenBank/DDBJ databases">
        <title>Genome fragments of uncultured bacteria from the North Pacific subtropical Gyre.</title>
        <authorList>
            <person name="Pham V.D."/>
            <person name="Delong E.F."/>
        </authorList>
    </citation>
    <scope>NUCLEOTIDE SEQUENCE</scope>
</reference>
<organism evidence="2">
    <name type="scientific">uncultured actinobacterium HF0130_15N16</name>
    <dbReference type="NCBI Taxonomy" id="723601"/>
    <lineage>
        <taxon>Bacteria</taxon>
        <taxon>Bacillati</taxon>
        <taxon>Actinomycetota</taxon>
        <taxon>Actinomycetes</taxon>
        <taxon>marine Actinobacteria clade</taxon>
        <taxon>environmental samples</taxon>
    </lineage>
</organism>
<proteinExistence type="predicted"/>
<dbReference type="EMBL" id="GU567964">
    <property type="protein sequence ID" value="ADI21721.1"/>
    <property type="molecule type" value="Genomic_DNA"/>
</dbReference>
<dbReference type="PROSITE" id="PS50005">
    <property type="entry name" value="TPR"/>
    <property type="match status" value="1"/>
</dbReference>
<dbReference type="SUPFAM" id="SSF48452">
    <property type="entry name" value="TPR-like"/>
    <property type="match status" value="1"/>
</dbReference>
<sequence length="205" mass="23452">MELDLKYVQHLPKAERDRFVRRVNQAGDHFLEERFGEVEQILKPLVKKYRRVAELHELYGLTLYRLGRWGDALEQLQIFTDSTGDVTQLPVMADCHRALGRLDLVRKLWDELRMAGPEASVITEGRIVMAGALADVGDIAGGIRLLEQGPVKVKKARDHHVRLWYALADLYERAGDHQRARRGFQRIEQVEPDFADVSGRLASLS</sequence>
<evidence type="ECO:0000313" key="2">
    <source>
        <dbReference type="EMBL" id="ADI21721.1"/>
    </source>
</evidence>
<dbReference type="InterPro" id="IPR019734">
    <property type="entry name" value="TPR_rpt"/>
</dbReference>
<keyword evidence="1" id="KW-0802">TPR repeat</keyword>
<dbReference type="Gene3D" id="1.25.40.10">
    <property type="entry name" value="Tetratricopeptide repeat domain"/>
    <property type="match status" value="1"/>
</dbReference>
<protein>
    <submittedName>
        <fullName evidence="2">Uncharacterized protein</fullName>
    </submittedName>
</protein>